<dbReference type="Proteomes" id="UP000054144">
    <property type="component" value="Unassembled WGS sequence"/>
</dbReference>
<evidence type="ECO:0000313" key="2">
    <source>
        <dbReference type="EMBL" id="KIY52599.1"/>
    </source>
</evidence>
<reference evidence="2 3" key="1">
    <citation type="journal article" date="2015" name="Fungal Genet. Biol.">
        <title>Evolution of novel wood decay mechanisms in Agaricales revealed by the genome sequences of Fistulina hepatica and Cylindrobasidium torrendii.</title>
        <authorList>
            <person name="Floudas D."/>
            <person name="Held B.W."/>
            <person name="Riley R."/>
            <person name="Nagy L.G."/>
            <person name="Koehler G."/>
            <person name="Ransdell A.S."/>
            <person name="Younus H."/>
            <person name="Chow J."/>
            <person name="Chiniquy J."/>
            <person name="Lipzen A."/>
            <person name="Tritt A."/>
            <person name="Sun H."/>
            <person name="Haridas S."/>
            <person name="LaButti K."/>
            <person name="Ohm R.A."/>
            <person name="Kues U."/>
            <person name="Blanchette R.A."/>
            <person name="Grigoriev I.V."/>
            <person name="Minto R.E."/>
            <person name="Hibbett D.S."/>
        </authorList>
    </citation>
    <scope>NUCLEOTIDE SEQUENCE [LARGE SCALE GENOMIC DNA]</scope>
    <source>
        <strain evidence="2 3">ATCC 64428</strain>
    </source>
</reference>
<gene>
    <name evidence="2" type="ORF">FISHEDRAFT_69700</name>
</gene>
<accession>A0A0D7ALG5</accession>
<dbReference type="AlphaFoldDB" id="A0A0D7ALG5"/>
<evidence type="ECO:0000256" key="1">
    <source>
        <dbReference type="SAM" id="MobiDB-lite"/>
    </source>
</evidence>
<organism evidence="2 3">
    <name type="scientific">Fistulina hepatica ATCC 64428</name>
    <dbReference type="NCBI Taxonomy" id="1128425"/>
    <lineage>
        <taxon>Eukaryota</taxon>
        <taxon>Fungi</taxon>
        <taxon>Dikarya</taxon>
        <taxon>Basidiomycota</taxon>
        <taxon>Agaricomycotina</taxon>
        <taxon>Agaricomycetes</taxon>
        <taxon>Agaricomycetidae</taxon>
        <taxon>Agaricales</taxon>
        <taxon>Fistulinaceae</taxon>
        <taxon>Fistulina</taxon>
    </lineage>
</organism>
<feature type="region of interest" description="Disordered" evidence="1">
    <location>
        <begin position="1"/>
        <end position="30"/>
    </location>
</feature>
<sequence length="190" mass="21720">MDGDLVPHPSHASRLCTTVSRPPAPAGGKIGGHTWEFPTCELVKMIQLRTKPADLNGKFPYLRHHFDYLPGEEFNDAVNAALRKWKYNSIPTPTSSTDRRDRYAYVENVLNLAFDCARKAWKDVGKSENEFLHPNLQIHDKRMRGRVDADSREMVPDFGGCNNFFPGLDANAKVSDTLHHRMTWSYAWYN</sequence>
<evidence type="ECO:0000313" key="3">
    <source>
        <dbReference type="Proteomes" id="UP000054144"/>
    </source>
</evidence>
<dbReference type="EMBL" id="KN881637">
    <property type="protein sequence ID" value="KIY52599.1"/>
    <property type="molecule type" value="Genomic_DNA"/>
</dbReference>
<name>A0A0D7ALG5_9AGAR</name>
<keyword evidence="3" id="KW-1185">Reference proteome</keyword>
<protein>
    <submittedName>
        <fullName evidence="2">Uncharacterized protein</fullName>
    </submittedName>
</protein>
<proteinExistence type="predicted"/>